<keyword evidence="2" id="KW-1185">Reference proteome</keyword>
<dbReference type="Proteomes" id="UP000039046">
    <property type="component" value="Unassembled WGS sequence"/>
</dbReference>
<accession>A0A0A1T9D8</accession>
<evidence type="ECO:0000313" key="2">
    <source>
        <dbReference type="Proteomes" id="UP000039046"/>
    </source>
</evidence>
<protein>
    <submittedName>
        <fullName evidence="1">Uncharacterized protein</fullName>
    </submittedName>
</protein>
<reference evidence="1 2" key="1">
    <citation type="journal article" date="2015" name="Genome Announc.">
        <title>Draft Genome Sequence and Gene Annotation of the Entomopathogenic Fungus Verticillium hemipterigenum.</title>
        <authorList>
            <person name="Horn F."/>
            <person name="Habel A."/>
            <person name="Scharf D.H."/>
            <person name="Dworschak J."/>
            <person name="Brakhage A.A."/>
            <person name="Guthke R."/>
            <person name="Hertweck C."/>
            <person name="Linde J."/>
        </authorList>
    </citation>
    <scope>NUCLEOTIDE SEQUENCE [LARGE SCALE GENOMIC DNA]</scope>
</reference>
<organism evidence="1 2">
    <name type="scientific">[Torrubiella] hemipterigena</name>
    <dbReference type="NCBI Taxonomy" id="1531966"/>
    <lineage>
        <taxon>Eukaryota</taxon>
        <taxon>Fungi</taxon>
        <taxon>Dikarya</taxon>
        <taxon>Ascomycota</taxon>
        <taxon>Pezizomycotina</taxon>
        <taxon>Sordariomycetes</taxon>
        <taxon>Hypocreomycetidae</taxon>
        <taxon>Hypocreales</taxon>
        <taxon>Clavicipitaceae</taxon>
        <taxon>Clavicipitaceae incertae sedis</taxon>
        <taxon>'Torrubiella' clade</taxon>
    </lineage>
</organism>
<evidence type="ECO:0000313" key="1">
    <source>
        <dbReference type="EMBL" id="CEJ82912.1"/>
    </source>
</evidence>
<sequence length="227" mass="26917">MTLDSVLLYTVPPASIILEWPDADKYLSLPHRNRGRLLYSQSRQTHGFLVYWTKAMDPSVQNKPWFNQLQHVEIEIDSSNAFYTGGYADNATPFLWAEPQLKRLQTLTIVFSRAHTFDQVIQDPYEILEGSNLHWLCNWWIRYDGWYDPPEGRPKASFYARVISCDTGPEEWLTPENYKEKRIKLDRQLEEFRAHSARTHLLYQVRWDYERNPPGMVGWDLVTYDEL</sequence>
<gene>
    <name evidence="1" type="ORF">VHEMI02953</name>
</gene>
<proteinExistence type="predicted"/>
<dbReference type="AlphaFoldDB" id="A0A0A1T9D8"/>
<dbReference type="EMBL" id="CDHN01000001">
    <property type="protein sequence ID" value="CEJ82912.1"/>
    <property type="molecule type" value="Genomic_DNA"/>
</dbReference>
<dbReference type="HOGENOM" id="CLU_1220431_0_0_1"/>
<name>A0A0A1T9D8_9HYPO</name>